<feature type="domain" description="CN hydrolase" evidence="2">
    <location>
        <begin position="4"/>
        <end position="241"/>
    </location>
</feature>
<dbReference type="Pfam" id="PF00795">
    <property type="entry name" value="CN_hydrolase"/>
    <property type="match status" value="2"/>
</dbReference>
<accession>A0A1D3JTM3</accession>
<proteinExistence type="predicted"/>
<dbReference type="PROSITE" id="PS50263">
    <property type="entry name" value="CN_HYDROLASE"/>
    <property type="match status" value="2"/>
</dbReference>
<feature type="domain" description="CN hydrolase" evidence="2">
    <location>
        <begin position="289"/>
        <end position="539"/>
    </location>
</feature>
<dbReference type="InterPro" id="IPR050345">
    <property type="entry name" value="Aliph_Amidase/BUP"/>
</dbReference>
<dbReference type="InterPro" id="IPR036526">
    <property type="entry name" value="C-N_Hydrolase_sf"/>
</dbReference>
<dbReference type="GO" id="GO:0016811">
    <property type="term" value="F:hydrolase activity, acting on carbon-nitrogen (but not peptide) bonds, in linear amides"/>
    <property type="evidence" value="ECO:0007669"/>
    <property type="project" value="TreeGrafter"/>
</dbReference>
<dbReference type="Proteomes" id="UP000245431">
    <property type="component" value="Chromosome PVE_r1"/>
</dbReference>
<dbReference type="InterPro" id="IPR003010">
    <property type="entry name" value="C-N_Hydrolase"/>
</dbReference>
<gene>
    <name evidence="3" type="ORF">PVE_R1G1559</name>
</gene>
<evidence type="ECO:0000313" key="3">
    <source>
        <dbReference type="EMBL" id="SBW79446.1"/>
    </source>
</evidence>
<dbReference type="AlphaFoldDB" id="A0A1D3JTM3"/>
<dbReference type="EMBL" id="LT599583">
    <property type="protein sequence ID" value="SBW79446.1"/>
    <property type="molecule type" value="Genomic_DNA"/>
</dbReference>
<protein>
    <recommendedName>
        <fullName evidence="2">CN hydrolase domain-containing protein</fullName>
    </recommendedName>
</protein>
<dbReference type="Gene3D" id="3.60.110.10">
    <property type="entry name" value="Carbon-nitrogen hydrolase"/>
    <property type="match status" value="2"/>
</dbReference>
<name>A0A1D3JTM3_PSEVE</name>
<dbReference type="RefSeq" id="WP_017848695.1">
    <property type="nucleotide sequence ID" value="NZ_AOUH01000034.1"/>
</dbReference>
<evidence type="ECO:0000313" key="4">
    <source>
        <dbReference type="Proteomes" id="UP000245431"/>
    </source>
</evidence>
<dbReference type="PANTHER" id="PTHR43674">
    <property type="entry name" value="NITRILASE C965.09-RELATED"/>
    <property type="match status" value="1"/>
</dbReference>
<organism evidence="3 4">
    <name type="scientific">Pseudomonas veronii 1YdBTEX2</name>
    <dbReference type="NCBI Taxonomy" id="1295141"/>
    <lineage>
        <taxon>Bacteria</taxon>
        <taxon>Pseudomonadati</taxon>
        <taxon>Pseudomonadota</taxon>
        <taxon>Gammaproteobacteria</taxon>
        <taxon>Pseudomonadales</taxon>
        <taxon>Pseudomonadaceae</taxon>
        <taxon>Pseudomonas</taxon>
    </lineage>
</organism>
<keyword evidence="1" id="KW-0378">Hydrolase</keyword>
<evidence type="ECO:0000259" key="2">
    <source>
        <dbReference type="PROSITE" id="PS50263"/>
    </source>
</evidence>
<evidence type="ECO:0000256" key="1">
    <source>
        <dbReference type="ARBA" id="ARBA00022801"/>
    </source>
</evidence>
<dbReference type="SUPFAM" id="SSF56317">
    <property type="entry name" value="Carbon-nitrogen hydrolase"/>
    <property type="match status" value="2"/>
</dbReference>
<sequence length="576" mass="63025">MSEVKVAAIQFEPVLFEKDGNLDRLERLVEEAARGGAQLIVTPEMATTGYCWQSREEIAPYVESVPGQTTARFARLASLYGCYIVIGMPEVELTDDLYYNTAVLIGPEGIVGKHRKTHAYISEPKWAAAGNLGHHVYETPIGNIALLICMDIHFLETARIVGLAHASVICHISNWLAERTPAPYWLNRAYENGCYLIESNRWGLERGVQFSGGSCIVDPDGSVQAMIDSGDGIVSGVVVPSKAVSRQLTIHAARRPDLYKALASHSYSWNPLDFFNLYGLTPLPVGKKSLVSVGQFNPVSDVAQNLKVITEQAQAAQRAGAELIVFPELSLSGAFIDESSAMTLQAEPVTQLVQLAFTMRMHIIVGFVEADSGIFYNSALVVGPEGRVGRYRKIHLNIQDSIWATPGKEWVHFDLPFGRMGLLLGDDLDLPEATRVLALAGCDVLACPAALTSPSPVQHSGTVVPHPAPIPTGADSYHWHLARVRAGENNLYLLFANSYEVGRRTFGASGIFGPDTFLFPRYESLVTQPCGTAIANIDTTNLDTPYPTNVVRRKDLVAMRLPQLYMPLWQPGVVEH</sequence>
<reference evidence="4" key="1">
    <citation type="submission" date="2016-07" db="EMBL/GenBank/DDBJ databases">
        <authorList>
            <person name="Florea S."/>
            <person name="Webb J.S."/>
            <person name="Jaromczyk J."/>
            <person name="Schardl C.L."/>
        </authorList>
    </citation>
    <scope>NUCLEOTIDE SEQUENCE [LARGE SCALE GENOMIC DNA]</scope>
    <source>
        <strain evidence="4">1YdBTEX2</strain>
    </source>
</reference>
<dbReference type="PANTHER" id="PTHR43674:SF16">
    <property type="entry name" value="CARBON-NITROGEN FAMILY, PUTATIVE (AFU_ORTHOLOGUE AFUA_5G02350)-RELATED"/>
    <property type="match status" value="1"/>
</dbReference>